<dbReference type="Pfam" id="PF22913">
    <property type="entry name" value="NBAS_11th"/>
    <property type="match status" value="1"/>
</dbReference>
<proteinExistence type="predicted"/>
<sequence length="310" mass="36001">VTKKAVKAVKHLSEKSRKKPSENDMEDAKNPAAAYEKTLNHLQQSLAHLETLTHSFITYLKNSEQDVLQKYGYLYDLSRSERDQIHEQAVTMCIDGQPLDMIQQLIEVAVGDLCLSTKDIVQCAIKKIILVCPDKLLTALKIHVGNILIRMFNVVLFNYREKVVSSDDLLEWLRPFCGDDSLPVKPRIKVLQILEQAFHLSDEDSKLLVYFRTQAVLRVCWPETKVEITDIESEEKRYELFLRLLESSHKPCDFQHLVLLLQAWPPMEMILNLDLHILLLAIHRKSTKKNRKFIIFPLLKVMLYRKVLKA</sequence>
<evidence type="ECO:0000256" key="1">
    <source>
        <dbReference type="SAM" id="MobiDB-lite"/>
    </source>
</evidence>
<reference evidence="3" key="2">
    <citation type="submission" date="2025-09" db="UniProtKB">
        <authorList>
            <consortium name="Ensembl"/>
        </authorList>
    </citation>
    <scope>IDENTIFICATION</scope>
</reference>
<dbReference type="AlphaFoldDB" id="A0A8C9F1F4"/>
<keyword evidence="4" id="KW-1185">Reference proteome</keyword>
<feature type="compositionally biased region" description="Basic residues" evidence="1">
    <location>
        <begin position="1"/>
        <end position="10"/>
    </location>
</feature>
<accession>A0A8C9F1F4</accession>
<name>A0A8C9F1F4_PAVCR</name>
<dbReference type="InterPro" id="IPR054751">
    <property type="entry name" value="NBAS_C"/>
</dbReference>
<dbReference type="GO" id="GO:0006890">
    <property type="term" value="P:retrograde vesicle-mediated transport, Golgi to endoplasmic reticulum"/>
    <property type="evidence" value="ECO:0007669"/>
    <property type="project" value="TreeGrafter"/>
</dbReference>
<dbReference type="PANTHER" id="PTHR15922">
    <property type="entry name" value="NEUROBLASTOMA-AMPLIFIED SEQUENCE"/>
    <property type="match status" value="1"/>
</dbReference>
<feature type="domain" description="NBAS subunit of NRZ tethering complex C-terminal" evidence="2">
    <location>
        <begin position="80"/>
        <end position="201"/>
    </location>
</feature>
<dbReference type="PANTHER" id="PTHR15922:SF2">
    <property type="entry name" value="NBAS SUBUNIT OF NRZ TETHERING COMPLEX"/>
    <property type="match status" value="1"/>
</dbReference>
<evidence type="ECO:0000313" key="4">
    <source>
        <dbReference type="Proteomes" id="UP000694428"/>
    </source>
</evidence>
<reference evidence="3" key="1">
    <citation type="submission" date="2025-08" db="UniProtKB">
        <authorList>
            <consortium name="Ensembl"/>
        </authorList>
    </citation>
    <scope>IDENTIFICATION</scope>
</reference>
<evidence type="ECO:0000259" key="2">
    <source>
        <dbReference type="Pfam" id="PF22913"/>
    </source>
</evidence>
<dbReference type="Ensembl" id="ENSPSTT00000008284.1">
    <property type="protein sequence ID" value="ENSPSTP00000007907.1"/>
    <property type="gene ID" value="ENSPSTG00000005573.1"/>
</dbReference>
<feature type="region of interest" description="Disordered" evidence="1">
    <location>
        <begin position="1"/>
        <end position="29"/>
    </location>
</feature>
<feature type="compositionally biased region" description="Basic and acidic residues" evidence="1">
    <location>
        <begin position="11"/>
        <end position="29"/>
    </location>
</feature>
<dbReference type="GO" id="GO:0070939">
    <property type="term" value="C:Dsl1/NZR complex"/>
    <property type="evidence" value="ECO:0007669"/>
    <property type="project" value="TreeGrafter"/>
</dbReference>
<dbReference type="Proteomes" id="UP000694428">
    <property type="component" value="Unplaced"/>
</dbReference>
<organism evidence="3 4">
    <name type="scientific">Pavo cristatus</name>
    <name type="common">Indian peafowl</name>
    <name type="synonym">Blue peafowl</name>
    <dbReference type="NCBI Taxonomy" id="9049"/>
    <lineage>
        <taxon>Eukaryota</taxon>
        <taxon>Metazoa</taxon>
        <taxon>Chordata</taxon>
        <taxon>Craniata</taxon>
        <taxon>Vertebrata</taxon>
        <taxon>Euteleostomi</taxon>
        <taxon>Archelosauria</taxon>
        <taxon>Archosauria</taxon>
        <taxon>Dinosauria</taxon>
        <taxon>Saurischia</taxon>
        <taxon>Theropoda</taxon>
        <taxon>Coelurosauria</taxon>
        <taxon>Aves</taxon>
        <taxon>Neognathae</taxon>
        <taxon>Galloanserae</taxon>
        <taxon>Galliformes</taxon>
        <taxon>Phasianidae</taxon>
        <taxon>Phasianinae</taxon>
        <taxon>Pavo</taxon>
    </lineage>
</organism>
<evidence type="ECO:0000313" key="3">
    <source>
        <dbReference type="Ensembl" id="ENSPSTP00000007907.1"/>
    </source>
</evidence>
<protein>
    <recommendedName>
        <fullName evidence="2">NBAS subunit of NRZ tethering complex C-terminal domain-containing protein</fullName>
    </recommendedName>
</protein>
<dbReference type="GO" id="GO:0000149">
    <property type="term" value="F:SNARE binding"/>
    <property type="evidence" value="ECO:0007669"/>
    <property type="project" value="TreeGrafter"/>
</dbReference>